<gene>
    <name evidence="2" type="ORF">QQ91_0015980</name>
</gene>
<dbReference type="InterPro" id="IPR008629">
    <property type="entry name" value="GUN4-like"/>
</dbReference>
<dbReference type="EMBL" id="JTHE03000091">
    <property type="protein sequence ID" value="MCM1984322.1"/>
    <property type="molecule type" value="Genomic_DNA"/>
</dbReference>
<comment type="caution">
    <text evidence="2">The sequence shown here is derived from an EMBL/GenBank/DDBJ whole genome shotgun (WGS) entry which is preliminary data.</text>
</comment>
<evidence type="ECO:0000313" key="2">
    <source>
        <dbReference type="EMBL" id="MCM1984322.1"/>
    </source>
</evidence>
<dbReference type="SUPFAM" id="SSF140869">
    <property type="entry name" value="GUN4-like"/>
    <property type="match status" value="1"/>
</dbReference>
<dbReference type="Pfam" id="PF05419">
    <property type="entry name" value="GUN4"/>
    <property type="match status" value="1"/>
</dbReference>
<protein>
    <submittedName>
        <fullName evidence="2">GUN4 domain-containing protein</fullName>
    </submittedName>
</protein>
<accession>A0ABD4T6X5</accession>
<reference evidence="2 3" key="1">
    <citation type="journal article" date="2015" name="Genome Announc.">
        <title>Draft Genome Sequence of Filamentous Marine Cyanobacterium Lyngbya confervoides Strain BDU141951.</title>
        <authorList>
            <person name="Chandrababunaidu M.M."/>
            <person name="Sen D."/>
            <person name="Tripathy S."/>
        </authorList>
    </citation>
    <scope>NUCLEOTIDE SEQUENCE [LARGE SCALE GENOMIC DNA]</scope>
    <source>
        <strain evidence="2 3">BDU141951</strain>
    </source>
</reference>
<dbReference type="Gene3D" id="1.10.10.1770">
    <property type="entry name" value="Gun4-like"/>
    <property type="match status" value="1"/>
</dbReference>
<feature type="domain" description="GUN4-like" evidence="1">
    <location>
        <begin position="200"/>
        <end position="331"/>
    </location>
</feature>
<dbReference type="InterPro" id="IPR037215">
    <property type="entry name" value="GUN4-like_sf"/>
</dbReference>
<name>A0ABD4T6X5_9CYAN</name>
<dbReference type="AlphaFoldDB" id="A0ABD4T6X5"/>
<dbReference type="RefSeq" id="WP_166276117.1">
    <property type="nucleotide sequence ID" value="NZ_JTHE03000091.1"/>
</dbReference>
<dbReference type="PANTHER" id="PTHR34800">
    <property type="entry name" value="TETRAPYRROLE-BINDING PROTEIN, CHLOROPLASTIC"/>
    <property type="match status" value="1"/>
</dbReference>
<proteinExistence type="predicted"/>
<dbReference type="Proteomes" id="UP000031561">
    <property type="component" value="Unassembled WGS sequence"/>
</dbReference>
<keyword evidence="3" id="KW-1185">Reference proteome</keyword>
<evidence type="ECO:0000259" key="1">
    <source>
        <dbReference type="Pfam" id="PF05419"/>
    </source>
</evidence>
<organism evidence="2 3">
    <name type="scientific">Lyngbya confervoides BDU141951</name>
    <dbReference type="NCBI Taxonomy" id="1574623"/>
    <lineage>
        <taxon>Bacteria</taxon>
        <taxon>Bacillati</taxon>
        <taxon>Cyanobacteriota</taxon>
        <taxon>Cyanophyceae</taxon>
        <taxon>Oscillatoriophycideae</taxon>
        <taxon>Oscillatoriales</taxon>
        <taxon>Microcoleaceae</taxon>
        <taxon>Lyngbya</taxon>
    </lineage>
</organism>
<sequence>MQRLIMAAVLTGLMVSSLSDLGRARQPRLPDKPPQDRYDIFLTHAEGLRFIYPEGYYVDSATAYRSPDPNSALQKSWEIWKAADYRPWGGRYPAEPAGSEPPPHISLEILRNPEAKPLQQWMESPTSPAMPKIVAGQPAIAYRATGLYEYDVVLLNHPNGDVVKLQVGYLDAADPLRSVFQVVLDSLTFDHITAEGRIRSVNYRPLIAALKTGNWQMANLETRAILMQLMPESGYFYPHLQGADIQSLPCQEVQQLDAAWQRHSDGKFGFSVQSQIWNSVPAPRQVESFGNQVGWRQLPAADLSPLRTPWKFDSNLTYSTEAPLGHLPWLGVSSLQLERMLANSGAGCGSCTVDAMYLSSDRFGDFLPAFMSRVNACLSQDPSPVLSD</sequence>
<dbReference type="Gene3D" id="1.25.40.620">
    <property type="match status" value="1"/>
</dbReference>
<evidence type="ECO:0000313" key="3">
    <source>
        <dbReference type="Proteomes" id="UP000031561"/>
    </source>
</evidence>
<dbReference type="CDD" id="cd16383">
    <property type="entry name" value="GUN4"/>
    <property type="match status" value="1"/>
</dbReference>
<dbReference type="PANTHER" id="PTHR34800:SF1">
    <property type="entry name" value="TETRAPYRROLE-BINDING PROTEIN, CHLOROPLASTIC"/>
    <property type="match status" value="1"/>
</dbReference>